<keyword evidence="1" id="KW-0812">Transmembrane</keyword>
<dbReference type="AlphaFoldDB" id="G4QFF2"/>
<keyword evidence="3" id="KW-1185">Reference proteome</keyword>
<dbReference type="EMBL" id="CP003060">
    <property type="protein sequence ID" value="AEP28496.1"/>
    <property type="molecule type" value="Genomic_DNA"/>
</dbReference>
<dbReference type="HOGENOM" id="CLU_098637_3_0_6"/>
<dbReference type="STRING" id="1085623.GNIT_0342"/>
<proteinExistence type="predicted"/>
<dbReference type="SUPFAM" id="SSF54523">
    <property type="entry name" value="Pili subunits"/>
    <property type="match status" value="1"/>
</dbReference>
<keyword evidence="1" id="KW-1133">Transmembrane helix</keyword>
<gene>
    <name evidence="2" type="primary">mshA</name>
    <name evidence="2" type="ordered locus">GNIT_0342</name>
</gene>
<evidence type="ECO:0000313" key="3">
    <source>
        <dbReference type="Proteomes" id="UP000009282"/>
    </source>
</evidence>
<keyword evidence="1" id="KW-0472">Membrane</keyword>
<dbReference type="RefSeq" id="WP_014107375.1">
    <property type="nucleotide sequence ID" value="NC_016041.1"/>
</dbReference>
<evidence type="ECO:0000313" key="2">
    <source>
        <dbReference type="EMBL" id="AEP28496.1"/>
    </source>
</evidence>
<dbReference type="Pfam" id="PF07963">
    <property type="entry name" value="N_methyl"/>
    <property type="match status" value="1"/>
</dbReference>
<dbReference type="NCBIfam" id="TIGR02532">
    <property type="entry name" value="IV_pilin_GFxxxE"/>
    <property type="match status" value="1"/>
</dbReference>
<dbReference type="eggNOG" id="COG2165">
    <property type="taxonomic scope" value="Bacteria"/>
</dbReference>
<reference evidence="2 3" key="1">
    <citation type="journal article" date="2011" name="J. Bacteriol.">
        <title>Complete genome sequence of seawater bacterium Glaciecola nitratireducens FR1064T.</title>
        <authorList>
            <person name="Bian F."/>
            <person name="Qin Q.L."/>
            <person name="Xie B.B."/>
            <person name="Shu Y.L."/>
            <person name="Zhang X.Y."/>
            <person name="Yu Y."/>
            <person name="Chen B."/>
            <person name="Chen X.L."/>
            <person name="Zhou B.C."/>
            <person name="Zhang Y.Z."/>
        </authorList>
    </citation>
    <scope>NUCLEOTIDE SEQUENCE [LARGE SCALE GENOMIC DNA]</scope>
    <source>
        <strain evidence="3">JCM 12485 / KCTC 12276 / FR1064</strain>
    </source>
</reference>
<dbReference type="InterPro" id="IPR012902">
    <property type="entry name" value="N_methyl_site"/>
</dbReference>
<protein>
    <submittedName>
        <fullName evidence="2">Methylation site containing protein</fullName>
    </submittedName>
</protein>
<feature type="transmembrane region" description="Helical" evidence="1">
    <location>
        <begin position="12"/>
        <end position="35"/>
    </location>
</feature>
<dbReference type="InterPro" id="IPR045584">
    <property type="entry name" value="Pilin-like"/>
</dbReference>
<dbReference type="Gene3D" id="3.30.700.10">
    <property type="entry name" value="Glycoprotein, Type 4 Pilin"/>
    <property type="match status" value="1"/>
</dbReference>
<evidence type="ECO:0000256" key="1">
    <source>
        <dbReference type="SAM" id="Phobius"/>
    </source>
</evidence>
<dbReference type="KEGG" id="gni:GNIT_0342"/>
<name>G4QFF2_GLANF</name>
<dbReference type="PROSITE" id="PS00409">
    <property type="entry name" value="PROKAR_NTER_METHYL"/>
    <property type="match status" value="1"/>
</dbReference>
<organism evidence="2 3">
    <name type="scientific">Glaciecola nitratireducens (strain JCM 12485 / KCTC 12276 / FR1064)</name>
    <dbReference type="NCBI Taxonomy" id="1085623"/>
    <lineage>
        <taxon>Bacteria</taxon>
        <taxon>Pseudomonadati</taxon>
        <taxon>Pseudomonadota</taxon>
        <taxon>Gammaproteobacteria</taxon>
        <taxon>Alteromonadales</taxon>
        <taxon>Alteromonadaceae</taxon>
        <taxon>Brumicola</taxon>
    </lineage>
</organism>
<sequence length="161" mass="16935">MKNQMNKQKGFTLIELIIVIVILGILAVTAAPRFIDLQSDAKASTLDGVKAALQGASQLVYAKAAIAGVQGSATAELVDINGTDVSTINGYPNAIVITDFTDLAPFLELDGAEFDLAKTAPTDDNFEIFFEGKAETDNCFIRYTNAGANSSPLITVIATGC</sequence>
<dbReference type="Proteomes" id="UP000009282">
    <property type="component" value="Chromosome"/>
</dbReference>
<accession>G4QFF2</accession>